<dbReference type="InterPro" id="IPR029062">
    <property type="entry name" value="Class_I_gatase-like"/>
</dbReference>
<feature type="domain" description="DJ-1/PfpI" evidence="1">
    <location>
        <begin position="5"/>
        <end position="179"/>
    </location>
</feature>
<proteinExistence type="predicted"/>
<dbReference type="GO" id="GO:0006355">
    <property type="term" value="P:regulation of DNA-templated transcription"/>
    <property type="evidence" value="ECO:0007669"/>
    <property type="project" value="TreeGrafter"/>
</dbReference>
<dbReference type="InterPro" id="IPR002818">
    <property type="entry name" value="DJ-1/PfpI"/>
</dbReference>
<dbReference type="CDD" id="cd03139">
    <property type="entry name" value="GATase1_PfpI_2"/>
    <property type="match status" value="1"/>
</dbReference>
<evidence type="ECO:0000259" key="1">
    <source>
        <dbReference type="Pfam" id="PF01965"/>
    </source>
</evidence>
<sequence>MKTRTVGFFVFDGVVLLEFAGPLQVFDVAARVAVRRGLAASPPFQPVVISRSGAAVRTREGVGIQAQASLQDHPALDLVIVAGGALQAELAAPEVAAWLRQVAGSSEVTGSVCVGSFLLGRAGLLDQREATTHFEDTEDLRAIAPAARVSADRLWIDEGAIVTSGGFAAGIDMALHLVERLLGAEVAAETARQLEYRRRNAADRPA</sequence>
<protein>
    <submittedName>
        <fullName evidence="2">DJ-1/PfpI family protein</fullName>
    </submittedName>
</protein>
<dbReference type="AlphaFoldDB" id="A0A7T2S1W1"/>
<dbReference type="InterPro" id="IPR052158">
    <property type="entry name" value="INH-QAR"/>
</dbReference>
<dbReference type="PANTHER" id="PTHR43130:SF3">
    <property type="entry name" value="HTH-TYPE TRANSCRIPTIONAL REGULATOR RV1931C"/>
    <property type="match status" value="1"/>
</dbReference>
<dbReference type="EMBL" id="CP065668">
    <property type="protein sequence ID" value="QPS07428.1"/>
    <property type="molecule type" value="Genomic_DNA"/>
</dbReference>
<dbReference type="Proteomes" id="UP000594778">
    <property type="component" value="Chromosome"/>
</dbReference>
<accession>A0A7T2S1W1</accession>
<dbReference type="PANTHER" id="PTHR43130">
    <property type="entry name" value="ARAC-FAMILY TRANSCRIPTIONAL REGULATOR"/>
    <property type="match status" value="1"/>
</dbReference>
<dbReference type="RefSeq" id="WP_197954961.1">
    <property type="nucleotide sequence ID" value="NZ_CP065668.1"/>
</dbReference>
<dbReference type="Gene3D" id="3.40.50.880">
    <property type="match status" value="1"/>
</dbReference>
<gene>
    <name evidence="2" type="ORF">I6G66_24605</name>
</gene>
<name>A0A7T2S1W1_DELAC</name>
<dbReference type="SUPFAM" id="SSF52317">
    <property type="entry name" value="Class I glutamine amidotransferase-like"/>
    <property type="match status" value="1"/>
</dbReference>
<dbReference type="Pfam" id="PF01965">
    <property type="entry name" value="DJ-1_PfpI"/>
    <property type="match status" value="1"/>
</dbReference>
<reference evidence="2 3" key="1">
    <citation type="submission" date="2020-12" db="EMBL/GenBank/DDBJ databases">
        <title>FDA dAtabase for Regulatory Grade micrObial Sequences (FDA-ARGOS): Supporting development and validation of Infectious Disease Dx tests.</title>
        <authorList>
            <person name="Sproer C."/>
            <person name="Gronow S."/>
            <person name="Severitt S."/>
            <person name="Schroder I."/>
            <person name="Tallon L."/>
            <person name="Sadzewicz L."/>
            <person name="Zhao X."/>
            <person name="Boylan J."/>
            <person name="Ott S."/>
            <person name="Bowen H."/>
            <person name="Vavikolanu K."/>
            <person name="Mehta A."/>
            <person name="Aluvathingal J."/>
            <person name="Nadendla S."/>
            <person name="Lowell S."/>
            <person name="Myers T."/>
            <person name="Yan Y."/>
            <person name="Sichtig H."/>
        </authorList>
    </citation>
    <scope>NUCLEOTIDE SEQUENCE [LARGE SCALE GENOMIC DNA]</scope>
    <source>
        <strain evidence="2 3">FDAARGOS_909</strain>
    </source>
</reference>
<organism evidence="2 3">
    <name type="scientific">Delftia acidovorans</name>
    <name type="common">Pseudomonas acidovorans</name>
    <name type="synonym">Comamonas acidovorans</name>
    <dbReference type="NCBI Taxonomy" id="80866"/>
    <lineage>
        <taxon>Bacteria</taxon>
        <taxon>Pseudomonadati</taxon>
        <taxon>Pseudomonadota</taxon>
        <taxon>Betaproteobacteria</taxon>
        <taxon>Burkholderiales</taxon>
        <taxon>Comamonadaceae</taxon>
        <taxon>Delftia</taxon>
    </lineage>
</organism>
<evidence type="ECO:0000313" key="2">
    <source>
        <dbReference type="EMBL" id="QPS07428.1"/>
    </source>
</evidence>
<evidence type="ECO:0000313" key="3">
    <source>
        <dbReference type="Proteomes" id="UP000594778"/>
    </source>
</evidence>